<sequence length="404" mass="45356">MDKLLQLKQIAFKIGIPLVIVVFLIFVISSGLNSKDNKTNVSEKDIQMSLFKEDELVATRYTDSIEDKLNVAVSTQDDLKADNEKLKKEMESLKQFVSKLEEKQKSPQKFDAENLYKNFPENIPNIPNLLNENSQNQDNKFDVDLKQPKIVYKVMDNKENPENKIDMNFGKIEKKTGGKQIENDKLYIPTTSISRGALLHGLNAPTSMSKPMPTVVMIKDVAFLPNRKKFNIKECNLLVEGYGQLSDERAYFKFTKFVCINEDGKKIYDTKASGYLTSLTDNKQGLPGHVVSKQDAMLGRMFLAGVFEGAAEMFKNTGQTQIVSPLGTSTSQSTDTQDRMNNMLGGGLGTASESAKELYLEKARNISETVEILAQEVGLVFTDGLVLEPIDFEKQKKEENEKNS</sequence>
<feature type="transmembrane region" description="Helical" evidence="2">
    <location>
        <begin position="12"/>
        <end position="32"/>
    </location>
</feature>
<dbReference type="InterPro" id="IPR005498">
    <property type="entry name" value="T4SS_VirB10/TraB/TrbI"/>
</dbReference>
<keyword evidence="2" id="KW-0812">Transmembrane</keyword>
<evidence type="ECO:0000256" key="1">
    <source>
        <dbReference type="SAM" id="Coils"/>
    </source>
</evidence>
<feature type="coiled-coil region" evidence="1">
    <location>
        <begin position="69"/>
        <end position="103"/>
    </location>
</feature>
<dbReference type="CDD" id="cd16430">
    <property type="entry name" value="TraB"/>
    <property type="match status" value="1"/>
</dbReference>
<organism evidence="3">
    <name type="scientific">bioreactor metagenome</name>
    <dbReference type="NCBI Taxonomy" id="1076179"/>
    <lineage>
        <taxon>unclassified sequences</taxon>
        <taxon>metagenomes</taxon>
        <taxon>ecological metagenomes</taxon>
    </lineage>
</organism>
<comment type="caution">
    <text evidence="3">The sequence shown here is derived from an EMBL/GenBank/DDBJ whole genome shotgun (WGS) entry which is preliminary data.</text>
</comment>
<name>A0A644TH07_9ZZZZ</name>
<proteinExistence type="predicted"/>
<keyword evidence="2" id="KW-0472">Membrane</keyword>
<evidence type="ECO:0000313" key="3">
    <source>
        <dbReference type="EMBL" id="MPL66183.1"/>
    </source>
</evidence>
<gene>
    <name evidence="3" type="ORF">SDC9_11852</name>
</gene>
<accession>A0A644TH07</accession>
<protein>
    <recommendedName>
        <fullName evidence="4">Conjugal transfer protein TraB</fullName>
    </recommendedName>
</protein>
<evidence type="ECO:0008006" key="4">
    <source>
        <dbReference type="Google" id="ProtNLM"/>
    </source>
</evidence>
<evidence type="ECO:0000256" key="2">
    <source>
        <dbReference type="SAM" id="Phobius"/>
    </source>
</evidence>
<keyword evidence="2" id="KW-1133">Transmembrane helix</keyword>
<dbReference type="AlphaFoldDB" id="A0A644TH07"/>
<dbReference type="Pfam" id="PF03743">
    <property type="entry name" value="TrbI"/>
    <property type="match status" value="1"/>
</dbReference>
<dbReference type="EMBL" id="VSSQ01000031">
    <property type="protein sequence ID" value="MPL66183.1"/>
    <property type="molecule type" value="Genomic_DNA"/>
</dbReference>
<reference evidence="3" key="1">
    <citation type="submission" date="2019-08" db="EMBL/GenBank/DDBJ databases">
        <authorList>
            <person name="Kucharzyk K."/>
            <person name="Murdoch R.W."/>
            <person name="Higgins S."/>
            <person name="Loffler F."/>
        </authorList>
    </citation>
    <scope>NUCLEOTIDE SEQUENCE</scope>
</reference>
<keyword evidence="1" id="KW-0175">Coiled coil</keyword>